<dbReference type="InterPro" id="IPR002941">
    <property type="entry name" value="DNA_methylase_N4/N6"/>
</dbReference>
<keyword evidence="4" id="KW-0680">Restriction system</keyword>
<keyword evidence="3" id="KW-0808">Transferase</keyword>
<dbReference type="PRINTS" id="PR00508">
    <property type="entry name" value="S21N4MTFRASE"/>
</dbReference>
<dbReference type="PROSITE" id="PS00092">
    <property type="entry name" value="N6_MTASE"/>
    <property type="match status" value="1"/>
</dbReference>
<evidence type="ECO:0000256" key="2">
    <source>
        <dbReference type="ARBA" id="ARBA00022603"/>
    </source>
</evidence>
<sequence length="390" mass="44319">MKILQELGRTEVECSVVDLDEDEEKALNIALNKIRGEWDFEKLAELLEEIQLTGLNVELTGFDTTEIDELTEQFLNPDELKEDNFDVGEAVEEIEDPITQPGDVWQLGRHRLLCGDATKLEDVQCLMGDQLADMVFTDPPYNVDYTGSTKRKLKIQNDNMDSERFYAFLHDTFANMNAVTRPGGGIYVCHADSEGINFRSALLNTDWELKQCLIWVKNAFVLGRQDYQWKHEPILYGWKAGGAHRWFGDRKQTTVIDDLVPLVVYQEKEGTVLSFTDGEKTVMVKVPAYEVIYSGTEENTTAWRYEKPVRNADHPTMKPIGIPAKAIQNSSPRDGIVLDLFLGSGSTLIASEQTRRSCYGMELDPVYCDVIIRRWEEWTGKKAVKEGGKT</sequence>
<dbReference type="GO" id="GO:0032259">
    <property type="term" value="P:methylation"/>
    <property type="evidence" value="ECO:0007669"/>
    <property type="project" value="UniProtKB-KW"/>
</dbReference>
<feature type="domain" description="DNA methylase N-4/N-6" evidence="6">
    <location>
        <begin position="133"/>
        <end position="371"/>
    </location>
</feature>
<dbReference type="Pfam" id="PF01555">
    <property type="entry name" value="N6_N4_Mtase"/>
    <property type="match status" value="1"/>
</dbReference>
<dbReference type="Proteomes" id="UP000617979">
    <property type="component" value="Unassembled WGS sequence"/>
</dbReference>
<dbReference type="InterPro" id="IPR001091">
    <property type="entry name" value="RM_Methyltransferase"/>
</dbReference>
<evidence type="ECO:0000313" key="7">
    <source>
        <dbReference type="EMBL" id="GGA31936.1"/>
    </source>
</evidence>
<dbReference type="InterPro" id="IPR002052">
    <property type="entry name" value="DNA_methylase_N6_adenine_CS"/>
</dbReference>
<proteinExistence type="inferred from homology"/>
<dbReference type="EC" id="2.1.1.-" evidence="5"/>
<evidence type="ECO:0000256" key="5">
    <source>
        <dbReference type="RuleBase" id="RU362026"/>
    </source>
</evidence>
<comment type="caution">
    <text evidence="7">The sequence shown here is derived from an EMBL/GenBank/DDBJ whole genome shotgun (WGS) entry which is preliminary data.</text>
</comment>
<dbReference type="SUPFAM" id="SSF53335">
    <property type="entry name" value="S-adenosyl-L-methionine-dependent methyltransferases"/>
    <property type="match status" value="1"/>
</dbReference>
<keyword evidence="2 7" id="KW-0489">Methyltransferase</keyword>
<accession>A0ABQ1FVH3</accession>
<name>A0ABQ1FVH3_9BACL</name>
<dbReference type="PIRSF" id="PIRSF036758">
    <property type="entry name" value="Aden_M_ParB"/>
    <property type="match status" value="1"/>
</dbReference>
<evidence type="ECO:0000256" key="1">
    <source>
        <dbReference type="ARBA" id="ARBA00006594"/>
    </source>
</evidence>
<keyword evidence="8" id="KW-1185">Reference proteome</keyword>
<dbReference type="InterPro" id="IPR029063">
    <property type="entry name" value="SAM-dependent_MTases_sf"/>
</dbReference>
<dbReference type="InterPro" id="IPR015840">
    <property type="entry name" value="DNA_MeTrfase_ParB"/>
</dbReference>
<dbReference type="GO" id="GO:0008168">
    <property type="term" value="F:methyltransferase activity"/>
    <property type="evidence" value="ECO:0007669"/>
    <property type="project" value="UniProtKB-KW"/>
</dbReference>
<evidence type="ECO:0000259" key="6">
    <source>
        <dbReference type="Pfam" id="PF01555"/>
    </source>
</evidence>
<dbReference type="EMBL" id="BMEX01000001">
    <property type="protein sequence ID" value="GGA31936.1"/>
    <property type="molecule type" value="Genomic_DNA"/>
</dbReference>
<gene>
    <name evidence="7" type="ORF">GCM10007416_00590</name>
</gene>
<evidence type="ECO:0000256" key="3">
    <source>
        <dbReference type="ARBA" id="ARBA00022679"/>
    </source>
</evidence>
<evidence type="ECO:0000313" key="8">
    <source>
        <dbReference type="Proteomes" id="UP000617979"/>
    </source>
</evidence>
<reference evidence="8" key="1">
    <citation type="journal article" date="2019" name="Int. J. Syst. Evol. Microbiol.">
        <title>The Global Catalogue of Microorganisms (GCM) 10K type strain sequencing project: providing services to taxonomists for standard genome sequencing and annotation.</title>
        <authorList>
            <consortium name="The Broad Institute Genomics Platform"/>
            <consortium name="The Broad Institute Genome Sequencing Center for Infectious Disease"/>
            <person name="Wu L."/>
            <person name="Ma J."/>
        </authorList>
    </citation>
    <scope>NUCLEOTIDE SEQUENCE [LARGE SCALE GENOMIC DNA]</scope>
    <source>
        <strain evidence="8">CGMCC 1.12404</strain>
    </source>
</reference>
<evidence type="ECO:0000256" key="4">
    <source>
        <dbReference type="ARBA" id="ARBA00022747"/>
    </source>
</evidence>
<dbReference type="Gene3D" id="3.40.50.150">
    <property type="entry name" value="Vaccinia Virus protein VP39"/>
    <property type="match status" value="1"/>
</dbReference>
<comment type="similarity">
    <text evidence="1 5">Belongs to the N(4)/N(6)-methyltransferase family.</text>
</comment>
<protein>
    <recommendedName>
        <fullName evidence="5">Methyltransferase</fullName>
        <ecNumber evidence="5">2.1.1.-</ecNumber>
    </recommendedName>
</protein>
<organism evidence="7 8">
    <name type="scientific">Kroppenstedtia guangzhouensis</name>
    <dbReference type="NCBI Taxonomy" id="1274356"/>
    <lineage>
        <taxon>Bacteria</taxon>
        <taxon>Bacillati</taxon>
        <taxon>Bacillota</taxon>
        <taxon>Bacilli</taxon>
        <taxon>Bacillales</taxon>
        <taxon>Thermoactinomycetaceae</taxon>
        <taxon>Kroppenstedtia</taxon>
    </lineage>
</organism>